<comment type="caution">
    <text evidence="3">The sequence shown here is derived from an EMBL/GenBank/DDBJ whole genome shotgun (WGS) entry which is preliminary data.</text>
</comment>
<dbReference type="Gene3D" id="1.20.58.1040">
    <property type="match status" value="1"/>
</dbReference>
<evidence type="ECO:0000256" key="1">
    <source>
        <dbReference type="ARBA" id="ARBA00022729"/>
    </source>
</evidence>
<dbReference type="EMBL" id="JACMSC010000013">
    <property type="protein sequence ID" value="KAG6491962.1"/>
    <property type="molecule type" value="Genomic_DNA"/>
</dbReference>
<keyword evidence="4" id="KW-1185">Reference proteome</keyword>
<evidence type="ECO:0000313" key="4">
    <source>
        <dbReference type="Proteomes" id="UP000734854"/>
    </source>
</evidence>
<dbReference type="AlphaFoldDB" id="A0A8J5FU23"/>
<gene>
    <name evidence="3" type="ORF">ZIOFF_046908</name>
</gene>
<name>A0A8J5FU23_ZINOF</name>
<dbReference type="Proteomes" id="UP000734854">
    <property type="component" value="Unassembled WGS sequence"/>
</dbReference>
<sequence>MANPGATTEKLQANIQYACSIADCSVIQVGGPCYSTDIFRQASYAMNAYYNVVGHAEFNCYFNGTGAFILKDASCRQGRLRCVEVADEGGCGAWRLQALAATLKRGRKAMQGVAECMSENHRASWGDGGSAGALLWRPKACPTVEAC</sequence>
<feature type="domain" description="X8" evidence="2">
    <location>
        <begin position="1"/>
        <end position="77"/>
    </location>
</feature>
<protein>
    <recommendedName>
        <fullName evidence="2">X8 domain-containing protein</fullName>
    </recommendedName>
</protein>
<dbReference type="GO" id="GO:0009506">
    <property type="term" value="C:plasmodesma"/>
    <property type="evidence" value="ECO:0007669"/>
    <property type="project" value="UniProtKB-ARBA"/>
</dbReference>
<keyword evidence="1" id="KW-0732">Signal</keyword>
<accession>A0A8J5FU23</accession>
<dbReference type="Pfam" id="PF07983">
    <property type="entry name" value="X8"/>
    <property type="match status" value="1"/>
</dbReference>
<dbReference type="InterPro" id="IPR044788">
    <property type="entry name" value="X8_dom_prot"/>
</dbReference>
<evidence type="ECO:0000259" key="2">
    <source>
        <dbReference type="SMART" id="SM00768"/>
    </source>
</evidence>
<dbReference type="SMART" id="SM00768">
    <property type="entry name" value="X8"/>
    <property type="match status" value="1"/>
</dbReference>
<evidence type="ECO:0000313" key="3">
    <source>
        <dbReference type="EMBL" id="KAG6491962.1"/>
    </source>
</evidence>
<dbReference type="InterPro" id="IPR012946">
    <property type="entry name" value="X8"/>
</dbReference>
<dbReference type="PANTHER" id="PTHR31044">
    <property type="entry name" value="BETA-1,3 GLUCANASE"/>
    <property type="match status" value="1"/>
</dbReference>
<proteinExistence type="predicted"/>
<reference evidence="3 4" key="1">
    <citation type="submission" date="2020-08" db="EMBL/GenBank/DDBJ databases">
        <title>Plant Genome Project.</title>
        <authorList>
            <person name="Zhang R.-G."/>
        </authorList>
    </citation>
    <scope>NUCLEOTIDE SEQUENCE [LARGE SCALE GENOMIC DNA]</scope>
    <source>
        <tissue evidence="3">Rhizome</tissue>
    </source>
</reference>
<organism evidence="3 4">
    <name type="scientific">Zingiber officinale</name>
    <name type="common">Ginger</name>
    <name type="synonym">Amomum zingiber</name>
    <dbReference type="NCBI Taxonomy" id="94328"/>
    <lineage>
        <taxon>Eukaryota</taxon>
        <taxon>Viridiplantae</taxon>
        <taxon>Streptophyta</taxon>
        <taxon>Embryophyta</taxon>
        <taxon>Tracheophyta</taxon>
        <taxon>Spermatophyta</taxon>
        <taxon>Magnoliopsida</taxon>
        <taxon>Liliopsida</taxon>
        <taxon>Zingiberales</taxon>
        <taxon>Zingiberaceae</taxon>
        <taxon>Zingiber</taxon>
    </lineage>
</organism>
<dbReference type="PANTHER" id="PTHR31044:SF130">
    <property type="entry name" value="CARBOHYDRATE-BINDING X8 DOMAIN SUPERFAMILY PROTEIN"/>
    <property type="match status" value="1"/>
</dbReference>